<organism evidence="1 2">
    <name type="scientific">Sphingobium jiangsuense</name>
    <dbReference type="NCBI Taxonomy" id="870476"/>
    <lineage>
        <taxon>Bacteria</taxon>
        <taxon>Pseudomonadati</taxon>
        <taxon>Pseudomonadota</taxon>
        <taxon>Alphaproteobacteria</taxon>
        <taxon>Sphingomonadales</taxon>
        <taxon>Sphingomonadaceae</taxon>
        <taxon>Sphingobium</taxon>
    </lineage>
</organism>
<keyword evidence="2" id="KW-1185">Reference proteome</keyword>
<evidence type="ECO:0000313" key="2">
    <source>
        <dbReference type="Proteomes" id="UP000571950"/>
    </source>
</evidence>
<dbReference type="EMBL" id="JACIDT010000003">
    <property type="protein sequence ID" value="MBB3925392.1"/>
    <property type="molecule type" value="Genomic_DNA"/>
</dbReference>
<comment type="caution">
    <text evidence="1">The sequence shown here is derived from an EMBL/GenBank/DDBJ whole genome shotgun (WGS) entry which is preliminary data.</text>
</comment>
<dbReference type="Proteomes" id="UP000571950">
    <property type="component" value="Unassembled WGS sequence"/>
</dbReference>
<gene>
    <name evidence="1" type="ORF">GGR43_001105</name>
</gene>
<accession>A0A7W6FPB9</accession>
<dbReference type="RefSeq" id="WP_188070957.1">
    <property type="nucleotide sequence ID" value="NZ_BSPS01000083.1"/>
</dbReference>
<sequence length="49" mass="4895">MLTADWFRRFLAGFAVGLAATVALSSGGVRAETAPSAPPVVAVGEAASF</sequence>
<evidence type="ECO:0000313" key="1">
    <source>
        <dbReference type="EMBL" id="MBB3925392.1"/>
    </source>
</evidence>
<reference evidence="1 2" key="1">
    <citation type="submission" date="2020-08" db="EMBL/GenBank/DDBJ databases">
        <title>Genomic Encyclopedia of Type Strains, Phase IV (KMG-IV): sequencing the most valuable type-strain genomes for metagenomic binning, comparative biology and taxonomic classification.</title>
        <authorList>
            <person name="Goeker M."/>
        </authorList>
    </citation>
    <scope>NUCLEOTIDE SEQUENCE [LARGE SCALE GENOMIC DNA]</scope>
    <source>
        <strain evidence="1 2">DSM 26189</strain>
    </source>
</reference>
<protein>
    <submittedName>
        <fullName evidence="1">Uncharacterized protein</fullName>
    </submittedName>
</protein>
<dbReference type="AlphaFoldDB" id="A0A7W6FPB9"/>
<proteinExistence type="predicted"/>
<name>A0A7W6FPB9_9SPHN</name>